<dbReference type="Pfam" id="PF00378">
    <property type="entry name" value="ECH_1"/>
    <property type="match status" value="1"/>
</dbReference>
<sequence>MTLRLETDPRGIARLTLSRPERHNALDAPLMDALTEAAHRIARDPAIRVVVLASTGPTFCAGGDLGWMRAQTEADGPTRAAEARRLAGMLHALDTLPKPLIAEVRGPAYGGGVGLLAVCDIAVAADTATFAMTETRLGLIPATIGPYVLARIGEPAARRLMLPARRFDATEAVALQLLARAVSPDALAAAVEEEATAFLACAPGAVADAKALIHSLRPPVPDAVERSVAALVARWESEEVREGLRAFFAREPTPWTRG</sequence>
<dbReference type="Proteomes" id="UP000305709">
    <property type="component" value="Unassembled WGS sequence"/>
</dbReference>
<proteinExistence type="inferred from homology"/>
<name>A0A5C4NG43_9RHOB</name>
<protein>
    <submittedName>
        <fullName evidence="2">Crotonase/enoyl-CoA hydratase family protein</fullName>
    </submittedName>
</protein>
<comment type="similarity">
    <text evidence="1">Belongs to the enoyl-CoA hydratase/isomerase family.</text>
</comment>
<dbReference type="OrthoDB" id="9795613at2"/>
<dbReference type="PANTHER" id="PTHR42964:SF1">
    <property type="entry name" value="POLYKETIDE BIOSYNTHESIS ENOYL-COA HYDRATASE PKSH-RELATED"/>
    <property type="match status" value="1"/>
</dbReference>
<dbReference type="Gene3D" id="3.90.226.10">
    <property type="entry name" value="2-enoyl-CoA Hydratase, Chain A, domain 1"/>
    <property type="match status" value="1"/>
</dbReference>
<dbReference type="InterPro" id="IPR051683">
    <property type="entry name" value="Enoyl-CoA_Hydratase/Isomerase"/>
</dbReference>
<dbReference type="CDD" id="cd06558">
    <property type="entry name" value="crotonase-like"/>
    <property type="match status" value="1"/>
</dbReference>
<dbReference type="AlphaFoldDB" id="A0A5C4NG43"/>
<dbReference type="PANTHER" id="PTHR42964">
    <property type="entry name" value="ENOYL-COA HYDRATASE"/>
    <property type="match status" value="1"/>
</dbReference>
<organism evidence="2 3">
    <name type="scientific">Rubellimicrobium roseum</name>
    <dbReference type="NCBI Taxonomy" id="687525"/>
    <lineage>
        <taxon>Bacteria</taxon>
        <taxon>Pseudomonadati</taxon>
        <taxon>Pseudomonadota</taxon>
        <taxon>Alphaproteobacteria</taxon>
        <taxon>Rhodobacterales</taxon>
        <taxon>Roseobacteraceae</taxon>
        <taxon>Rubellimicrobium</taxon>
    </lineage>
</organism>
<dbReference type="InterPro" id="IPR029045">
    <property type="entry name" value="ClpP/crotonase-like_dom_sf"/>
</dbReference>
<reference evidence="2 3" key="1">
    <citation type="submission" date="2019-06" db="EMBL/GenBank/DDBJ databases">
        <authorList>
            <person name="Jiang L."/>
        </authorList>
    </citation>
    <scope>NUCLEOTIDE SEQUENCE [LARGE SCALE GENOMIC DNA]</scope>
    <source>
        <strain evidence="2 3">YIM 48858</strain>
    </source>
</reference>
<dbReference type="InterPro" id="IPR001753">
    <property type="entry name" value="Enoyl-CoA_hydra/iso"/>
</dbReference>
<keyword evidence="3" id="KW-1185">Reference proteome</keyword>
<dbReference type="RefSeq" id="WP_139080384.1">
    <property type="nucleotide sequence ID" value="NZ_VDFV01000003.1"/>
</dbReference>
<dbReference type="GO" id="GO:0003824">
    <property type="term" value="F:catalytic activity"/>
    <property type="evidence" value="ECO:0007669"/>
    <property type="project" value="UniProtKB-ARBA"/>
</dbReference>
<comment type="caution">
    <text evidence="2">The sequence shown here is derived from an EMBL/GenBank/DDBJ whole genome shotgun (WGS) entry which is preliminary data.</text>
</comment>
<dbReference type="EMBL" id="VDFV01000003">
    <property type="protein sequence ID" value="TNC73701.1"/>
    <property type="molecule type" value="Genomic_DNA"/>
</dbReference>
<evidence type="ECO:0000313" key="2">
    <source>
        <dbReference type="EMBL" id="TNC73701.1"/>
    </source>
</evidence>
<accession>A0A5C4NG43</accession>
<dbReference type="SUPFAM" id="SSF52096">
    <property type="entry name" value="ClpP/crotonase"/>
    <property type="match status" value="1"/>
</dbReference>
<dbReference type="NCBIfam" id="NF005675">
    <property type="entry name" value="PRK07468.1"/>
    <property type="match status" value="1"/>
</dbReference>
<evidence type="ECO:0000256" key="1">
    <source>
        <dbReference type="ARBA" id="ARBA00005254"/>
    </source>
</evidence>
<gene>
    <name evidence="2" type="ORF">FHG71_04235</name>
</gene>
<evidence type="ECO:0000313" key="3">
    <source>
        <dbReference type="Proteomes" id="UP000305709"/>
    </source>
</evidence>